<dbReference type="AlphaFoldDB" id="A0A5N6EQ75"/>
<evidence type="ECO:0000313" key="2">
    <source>
        <dbReference type="Proteomes" id="UP000326799"/>
    </source>
</evidence>
<dbReference type="EMBL" id="ML733438">
    <property type="protein sequence ID" value="KAB8219467.1"/>
    <property type="molecule type" value="Genomic_DNA"/>
</dbReference>
<accession>A0A5N6EQ75</accession>
<dbReference type="Proteomes" id="UP000326799">
    <property type="component" value="Unassembled WGS sequence"/>
</dbReference>
<organism evidence="1 2">
    <name type="scientific">Aspergillus novoparasiticus</name>
    <dbReference type="NCBI Taxonomy" id="986946"/>
    <lineage>
        <taxon>Eukaryota</taxon>
        <taxon>Fungi</taxon>
        <taxon>Dikarya</taxon>
        <taxon>Ascomycota</taxon>
        <taxon>Pezizomycotina</taxon>
        <taxon>Eurotiomycetes</taxon>
        <taxon>Eurotiomycetidae</taxon>
        <taxon>Eurotiales</taxon>
        <taxon>Aspergillaceae</taxon>
        <taxon>Aspergillus</taxon>
        <taxon>Aspergillus subgen. Circumdati</taxon>
    </lineage>
</organism>
<evidence type="ECO:0000313" key="1">
    <source>
        <dbReference type="EMBL" id="KAB8219467.1"/>
    </source>
</evidence>
<gene>
    <name evidence="1" type="ORF">BDV33DRAFT_191933</name>
</gene>
<sequence>MAIVYGQYIFDWHICKKHILLLVLRRTVVKSHTARLSGNQSCSLFRTGVQDDTASLSFGQTVEKFPLFGTCSKNDTAGLSLRQTCNLFSLAGTVVQRHTARLSLFRTSTQNNTSCFPLREAHKGFPLFRAVVEDDAASFLLRDAFQNTPFTRAIVEGNTAGLPLVCWQSKHKGSYHCKECKKTHNEREVSRI</sequence>
<reference evidence="1 2" key="1">
    <citation type="submission" date="2019-04" db="EMBL/GenBank/DDBJ databases">
        <title>Fungal friends and foes A comparative genomics study of 23 Aspergillus species from section Flavi.</title>
        <authorList>
            <consortium name="DOE Joint Genome Institute"/>
            <person name="Kjaerbolling I."/>
            <person name="Vesth T.C."/>
            <person name="Frisvad J.C."/>
            <person name="Nybo J.L."/>
            <person name="Theobald S."/>
            <person name="Kildgaard S."/>
            <person name="Petersen T.I."/>
            <person name="Kuo A."/>
            <person name="Sato A."/>
            <person name="Lyhne E.K."/>
            <person name="Kogle M.E."/>
            <person name="Wiebenga A."/>
            <person name="Kun R.S."/>
            <person name="Lubbers R.J."/>
            <person name="Makela M.R."/>
            <person name="Barry K."/>
            <person name="Chovatia M."/>
            <person name="Clum A."/>
            <person name="Daum C."/>
            <person name="Haridas S."/>
            <person name="He G."/>
            <person name="LaButti K."/>
            <person name="Lipzen A."/>
            <person name="Mondo S."/>
            <person name="Pangilinan J."/>
            <person name="Riley R."/>
            <person name="Salamov A."/>
            <person name="Simmons B.A."/>
            <person name="Magnuson J.K."/>
            <person name="Henrissat B."/>
            <person name="Mortensen U.H."/>
            <person name="Larsen T.O."/>
            <person name="De vries R.P."/>
            <person name="Grigoriev I.V."/>
            <person name="Machida M."/>
            <person name="Baker S.E."/>
            <person name="Andersen M.R."/>
        </authorList>
    </citation>
    <scope>NUCLEOTIDE SEQUENCE [LARGE SCALE GENOMIC DNA]</scope>
    <source>
        <strain evidence="1 2">CBS 126849</strain>
    </source>
</reference>
<keyword evidence="2" id="KW-1185">Reference proteome</keyword>
<proteinExistence type="predicted"/>
<protein>
    <submittedName>
        <fullName evidence="1">Uncharacterized protein</fullName>
    </submittedName>
</protein>
<name>A0A5N6EQ75_9EURO</name>